<gene>
    <name evidence="3" type="ORF">JVW63_07640</name>
</gene>
<reference evidence="4" key="1">
    <citation type="submission" date="2021-02" db="EMBL/GenBank/DDBJ databases">
        <title>Leucobacter sp. CX169.</title>
        <authorList>
            <person name="Cheng Y."/>
        </authorList>
    </citation>
    <scope>NUCLEOTIDE SEQUENCE [LARGE SCALE GENOMIC DNA]</scope>
    <source>
        <strain evidence="4">JY899</strain>
    </source>
</reference>
<feature type="region of interest" description="Disordered" evidence="1">
    <location>
        <begin position="1"/>
        <end position="107"/>
    </location>
</feature>
<keyword evidence="2" id="KW-0812">Transmembrane</keyword>
<evidence type="ECO:0000313" key="3">
    <source>
        <dbReference type="EMBL" id="MBM9433566.1"/>
    </source>
</evidence>
<proteinExistence type="predicted"/>
<evidence type="ECO:0000313" key="4">
    <source>
        <dbReference type="Proteomes" id="UP000705983"/>
    </source>
</evidence>
<keyword evidence="2" id="KW-0472">Membrane</keyword>
<feature type="transmembrane region" description="Helical" evidence="2">
    <location>
        <begin position="117"/>
        <end position="138"/>
    </location>
</feature>
<dbReference type="EMBL" id="JAFFJS010000004">
    <property type="protein sequence ID" value="MBM9433566.1"/>
    <property type="molecule type" value="Genomic_DNA"/>
</dbReference>
<evidence type="ECO:0000256" key="1">
    <source>
        <dbReference type="SAM" id="MobiDB-lite"/>
    </source>
</evidence>
<evidence type="ECO:0008006" key="5">
    <source>
        <dbReference type="Google" id="ProtNLM"/>
    </source>
</evidence>
<keyword evidence="4" id="KW-1185">Reference proteome</keyword>
<sequence>MKDFEDPKGTSSSRAGGTRNGADRRSRTSSPGASPARPTMIPGTLGADGKPITEPRPTERTGSQTKRTQRHPPASAQRPARGAGTAKRQPPPRRKPTPEQAARAQREAARRAYRKRLAIYITGAVALILIFVGLALFFQSQLNKREEALVAQADTAKFEVVPCEPSMVTIESNRTGALAGYPVTFGMTVTNTSETSCSLDAGSDHLVLTVTSGTDQIWSSAHCPAGQESMLYVFGPGVSSDIAVEWSGARSNAECSGGLPNPLPGTYVVEGSIDGVAFPAMRETFVLTDPAGRAPAAGGGETE</sequence>
<dbReference type="RefSeq" id="WP_187996795.1">
    <property type="nucleotide sequence ID" value="NZ_JACEXG010000004.1"/>
</dbReference>
<accession>A0ABS2TFZ7</accession>
<name>A0ABS2TFZ7_9ACTO</name>
<protein>
    <recommendedName>
        <fullName evidence="5">DUF4232 domain-containing protein</fullName>
    </recommendedName>
</protein>
<organism evidence="3 4">
    <name type="scientific">Flaviflexus equikiangi</name>
    <dbReference type="NCBI Taxonomy" id="2758573"/>
    <lineage>
        <taxon>Bacteria</taxon>
        <taxon>Bacillati</taxon>
        <taxon>Actinomycetota</taxon>
        <taxon>Actinomycetes</taxon>
        <taxon>Actinomycetales</taxon>
        <taxon>Actinomycetaceae</taxon>
        <taxon>Flaviflexus</taxon>
    </lineage>
</organism>
<comment type="caution">
    <text evidence="3">The sequence shown here is derived from an EMBL/GenBank/DDBJ whole genome shotgun (WGS) entry which is preliminary data.</text>
</comment>
<keyword evidence="2" id="KW-1133">Transmembrane helix</keyword>
<evidence type="ECO:0000256" key="2">
    <source>
        <dbReference type="SAM" id="Phobius"/>
    </source>
</evidence>
<dbReference type="Proteomes" id="UP000705983">
    <property type="component" value="Unassembled WGS sequence"/>
</dbReference>